<dbReference type="CDD" id="cd04724">
    <property type="entry name" value="Tryptophan_synthase_alpha"/>
    <property type="match status" value="1"/>
</dbReference>
<reference evidence="10" key="1">
    <citation type="submission" date="2020-05" db="EMBL/GenBank/DDBJ databases">
        <authorList>
            <person name="Chiriac C."/>
            <person name="Salcher M."/>
            <person name="Ghai R."/>
            <person name="Kavagutti S V."/>
        </authorList>
    </citation>
    <scope>NUCLEOTIDE SEQUENCE</scope>
</reference>
<dbReference type="AlphaFoldDB" id="A0A6J7EH93"/>
<evidence type="ECO:0000256" key="2">
    <source>
        <dbReference type="ARBA" id="ARBA00004733"/>
    </source>
</evidence>
<comment type="function">
    <text evidence="1">The alpha subunit is responsible for the aldol cleavage of indoleglycerol phosphate to indole and glyceraldehyde 3-phosphate.</text>
</comment>
<dbReference type="HAMAP" id="MF_00131">
    <property type="entry name" value="Trp_synth_alpha"/>
    <property type="match status" value="1"/>
</dbReference>
<dbReference type="GO" id="GO:0005829">
    <property type="term" value="C:cytosol"/>
    <property type="evidence" value="ECO:0007669"/>
    <property type="project" value="TreeGrafter"/>
</dbReference>
<protein>
    <recommendedName>
        <fullName evidence="4">tryptophan synthase</fullName>
        <ecNumber evidence="4">4.2.1.20</ecNumber>
    </recommendedName>
</protein>
<accession>A0A6J7EH93</accession>
<evidence type="ECO:0000256" key="5">
    <source>
        <dbReference type="ARBA" id="ARBA00022605"/>
    </source>
</evidence>
<dbReference type="InterPro" id="IPR013785">
    <property type="entry name" value="Aldolase_TIM"/>
</dbReference>
<evidence type="ECO:0000256" key="7">
    <source>
        <dbReference type="ARBA" id="ARBA00023141"/>
    </source>
</evidence>
<dbReference type="PANTHER" id="PTHR43406">
    <property type="entry name" value="TRYPTOPHAN SYNTHASE, ALPHA CHAIN"/>
    <property type="match status" value="1"/>
</dbReference>
<dbReference type="Pfam" id="PF00290">
    <property type="entry name" value="Trp_syntA"/>
    <property type="match status" value="1"/>
</dbReference>
<evidence type="ECO:0000256" key="3">
    <source>
        <dbReference type="ARBA" id="ARBA00011270"/>
    </source>
</evidence>
<gene>
    <name evidence="10" type="ORF">UFOPK3423_01301</name>
</gene>
<evidence type="ECO:0000256" key="1">
    <source>
        <dbReference type="ARBA" id="ARBA00003365"/>
    </source>
</evidence>
<comment type="subunit">
    <text evidence="3">Tetramer of two alpha and two beta chains.</text>
</comment>
<evidence type="ECO:0000256" key="8">
    <source>
        <dbReference type="ARBA" id="ARBA00023239"/>
    </source>
</evidence>
<evidence type="ECO:0000256" key="6">
    <source>
        <dbReference type="ARBA" id="ARBA00022822"/>
    </source>
</evidence>
<dbReference type="PANTHER" id="PTHR43406:SF1">
    <property type="entry name" value="TRYPTOPHAN SYNTHASE ALPHA CHAIN, CHLOROPLASTIC"/>
    <property type="match status" value="1"/>
</dbReference>
<dbReference type="UniPathway" id="UPA00035">
    <property type="reaction ID" value="UER00044"/>
</dbReference>
<dbReference type="InterPro" id="IPR002028">
    <property type="entry name" value="Trp_synthase_suA"/>
</dbReference>
<keyword evidence="6" id="KW-0822">Tryptophan biosynthesis</keyword>
<dbReference type="Gene3D" id="3.20.20.70">
    <property type="entry name" value="Aldolase class I"/>
    <property type="match status" value="1"/>
</dbReference>
<dbReference type="InterPro" id="IPR011060">
    <property type="entry name" value="RibuloseP-bd_barrel"/>
</dbReference>
<comment type="catalytic activity">
    <reaction evidence="9">
        <text>(1S,2R)-1-C-(indol-3-yl)glycerol 3-phosphate + L-serine = D-glyceraldehyde 3-phosphate + L-tryptophan + H2O</text>
        <dbReference type="Rhea" id="RHEA:10532"/>
        <dbReference type="ChEBI" id="CHEBI:15377"/>
        <dbReference type="ChEBI" id="CHEBI:33384"/>
        <dbReference type="ChEBI" id="CHEBI:57912"/>
        <dbReference type="ChEBI" id="CHEBI:58866"/>
        <dbReference type="ChEBI" id="CHEBI:59776"/>
        <dbReference type="EC" id="4.2.1.20"/>
    </reaction>
</comment>
<dbReference type="PROSITE" id="PS00167">
    <property type="entry name" value="TRP_SYNTHASE_ALPHA"/>
    <property type="match status" value="1"/>
</dbReference>
<evidence type="ECO:0000256" key="4">
    <source>
        <dbReference type="ARBA" id="ARBA00012043"/>
    </source>
</evidence>
<comment type="pathway">
    <text evidence="2">Amino-acid biosynthesis; L-tryptophan biosynthesis; L-tryptophan from chorismate: step 5/5.</text>
</comment>
<dbReference type="NCBIfam" id="TIGR00262">
    <property type="entry name" value="trpA"/>
    <property type="match status" value="1"/>
</dbReference>
<keyword evidence="7" id="KW-0057">Aromatic amino acid biosynthesis</keyword>
<organism evidence="10">
    <name type="scientific">freshwater metagenome</name>
    <dbReference type="NCBI Taxonomy" id="449393"/>
    <lineage>
        <taxon>unclassified sequences</taxon>
        <taxon>metagenomes</taxon>
        <taxon>ecological metagenomes</taxon>
    </lineage>
</organism>
<dbReference type="FunFam" id="3.20.20.70:FF:000037">
    <property type="entry name" value="Tryptophan synthase alpha chain"/>
    <property type="match status" value="1"/>
</dbReference>
<name>A0A6J7EH93_9ZZZZ</name>
<evidence type="ECO:0000256" key="9">
    <source>
        <dbReference type="ARBA" id="ARBA00049047"/>
    </source>
</evidence>
<dbReference type="EMBL" id="CAFBLQ010000163">
    <property type="protein sequence ID" value="CAB4880454.1"/>
    <property type="molecule type" value="Genomic_DNA"/>
</dbReference>
<keyword evidence="8" id="KW-0456">Lyase</keyword>
<keyword evidence="5" id="KW-0028">Amino-acid biosynthesis</keyword>
<evidence type="ECO:0000313" key="10">
    <source>
        <dbReference type="EMBL" id="CAB4880454.1"/>
    </source>
</evidence>
<dbReference type="EC" id="4.2.1.20" evidence="4"/>
<dbReference type="SUPFAM" id="SSF51366">
    <property type="entry name" value="Ribulose-phoshate binding barrel"/>
    <property type="match status" value="1"/>
</dbReference>
<proteinExistence type="inferred from homology"/>
<sequence>MLTGEPMTPGEERIANAFAKAPGRAALMPYLMGGFPDSATSRRIALAYADAGADLIELGMPFSDPIADGPVIQAAAGRALAAGTGVEDVLEIARAVAARVPVVLMTYANLVLARGMERFAADAAAAGASGLIVPDVPLEEAPALGAACTAAGIALIPLVAPTTTDERLERIGGLARGFLYTVSVTGTTGERAALSDAFGEIVARAKRATDAPVALGFGIATPEQASAAADAGADGVIIGSRLVREAADADDPVAAVEALVRSFAEALR</sequence>
<dbReference type="GO" id="GO:0004834">
    <property type="term" value="F:tryptophan synthase activity"/>
    <property type="evidence" value="ECO:0007669"/>
    <property type="project" value="UniProtKB-EC"/>
</dbReference>
<dbReference type="InterPro" id="IPR018204">
    <property type="entry name" value="Trp_synthase_alpha_AS"/>
</dbReference>